<evidence type="ECO:0000256" key="2">
    <source>
        <dbReference type="ARBA" id="ARBA00022840"/>
    </source>
</evidence>
<proteinExistence type="predicted"/>
<evidence type="ECO:0000313" key="7">
    <source>
        <dbReference type="Proteomes" id="UP000288943"/>
    </source>
</evidence>
<evidence type="ECO:0000313" key="5">
    <source>
        <dbReference type="EMBL" id="MCY9599221.1"/>
    </source>
</evidence>
<dbReference type="GO" id="GO:0005524">
    <property type="term" value="F:ATP binding"/>
    <property type="evidence" value="ECO:0007669"/>
    <property type="project" value="UniProtKB-KW"/>
</dbReference>
<dbReference type="InterPro" id="IPR003593">
    <property type="entry name" value="AAA+_ATPase"/>
</dbReference>
<feature type="domain" description="AAA+ ATPase" evidence="4">
    <location>
        <begin position="151"/>
        <end position="355"/>
    </location>
</feature>
<dbReference type="OrthoDB" id="9768243at2"/>
<evidence type="ECO:0000259" key="4">
    <source>
        <dbReference type="SMART" id="SM00382"/>
    </source>
</evidence>
<feature type="region of interest" description="Disordered" evidence="3">
    <location>
        <begin position="183"/>
        <end position="251"/>
    </location>
</feature>
<dbReference type="EMBL" id="JAMDMJ010000040">
    <property type="protein sequence ID" value="MCY9599221.1"/>
    <property type="molecule type" value="Genomic_DNA"/>
</dbReference>
<dbReference type="KEGG" id="pchi:PC41400_11110"/>
<dbReference type="EMBL" id="CP026520">
    <property type="protein sequence ID" value="QAV18182.1"/>
    <property type="molecule type" value="Genomic_DNA"/>
</dbReference>
<feature type="compositionally biased region" description="Gly residues" evidence="3">
    <location>
        <begin position="203"/>
        <end position="219"/>
    </location>
</feature>
<keyword evidence="2" id="KW-0067">ATP-binding</keyword>
<dbReference type="Proteomes" id="UP001527202">
    <property type="component" value="Unassembled WGS sequence"/>
</dbReference>
<protein>
    <submittedName>
        <fullName evidence="6">Stage III sporulation protein AA</fullName>
    </submittedName>
</protein>
<evidence type="ECO:0000256" key="1">
    <source>
        <dbReference type="ARBA" id="ARBA00022741"/>
    </source>
</evidence>
<dbReference type="RefSeq" id="WP_042228643.1">
    <property type="nucleotide sequence ID" value="NZ_CP026520.1"/>
</dbReference>
<evidence type="ECO:0000313" key="8">
    <source>
        <dbReference type="Proteomes" id="UP001527202"/>
    </source>
</evidence>
<evidence type="ECO:0000313" key="6">
    <source>
        <dbReference type="EMBL" id="QAV18182.1"/>
    </source>
</evidence>
<dbReference type="Gene3D" id="3.40.50.300">
    <property type="entry name" value="P-loop containing nucleotide triphosphate hydrolases"/>
    <property type="match status" value="1"/>
</dbReference>
<name>A0A410WUZ5_9BACL</name>
<accession>A0A410WUZ5</accession>
<dbReference type="Pfam" id="PF19568">
    <property type="entry name" value="Spore_III_AA"/>
    <property type="match status" value="2"/>
</dbReference>
<dbReference type="PANTHER" id="PTHR20953">
    <property type="entry name" value="KINASE-RELATED"/>
    <property type="match status" value="1"/>
</dbReference>
<dbReference type="SUPFAM" id="SSF52540">
    <property type="entry name" value="P-loop containing nucleoside triphosphate hydrolases"/>
    <property type="match status" value="1"/>
</dbReference>
<dbReference type="InterPro" id="IPR027417">
    <property type="entry name" value="P-loop_NTPase"/>
</dbReference>
<dbReference type="InterPro" id="IPR045735">
    <property type="entry name" value="Spore_III_AA_AAA+_ATPase"/>
</dbReference>
<dbReference type="AlphaFoldDB" id="A0A410WUZ5"/>
<reference evidence="5 8" key="2">
    <citation type="submission" date="2022-05" db="EMBL/GenBank/DDBJ databases">
        <title>Genome Sequencing of Bee-Associated Microbes.</title>
        <authorList>
            <person name="Dunlap C."/>
        </authorList>
    </citation>
    <scope>NUCLEOTIDE SEQUENCE [LARGE SCALE GENOMIC DNA]</scope>
    <source>
        <strain evidence="5 8">NRRL B-23120</strain>
    </source>
</reference>
<dbReference type="PANTHER" id="PTHR20953:SF3">
    <property type="entry name" value="P-LOOP CONTAINING NUCLEOSIDE TRIPHOSPHATE HYDROLASES SUPERFAMILY PROTEIN"/>
    <property type="match status" value="1"/>
</dbReference>
<keyword evidence="8" id="KW-1185">Reference proteome</keyword>
<feature type="compositionally biased region" description="Gly residues" evidence="3">
    <location>
        <begin position="187"/>
        <end position="196"/>
    </location>
</feature>
<sequence length="407" mass="43292">MLASVFAHLPASIRGILESLPVNLHSGLEEIRVRQDRPLEIVFDRRCAFVTREGLTDADASRAYRPSREECKSLLELLTRHSFYSFEEELKRGFITIPGGHRVGLAGRVVLEGGSVKHIRDVSSFNIRIARELPGAGKPVLPHLLDREADTVHHTLLISPPQLGKTTLIRDLARMISSGEAAFPAAGGEGSPGGAGASPSGGSRTGTSGGPGLPGGTGSTGISPAGAGPEAGSREPVTRPTARHSPRRSAGWKVGIVDERSEIAASERGVPRFDLGPRTDVLDGCPKAEGMMMMIRSMSPEVLIVDEIGRQEDAEAIREALHAGIRIIATAHGRDLGDVLRRPALRELLESGVFGRYVILGRSAAGGRRVQVLDGEGRQLAVFGAYRAPAEEKPSGWETIFSTGGRG</sequence>
<reference evidence="6 7" key="1">
    <citation type="submission" date="2018-01" db="EMBL/GenBank/DDBJ databases">
        <title>The whole genome sequencing and assembly of Paenibacillus chitinolyticus KCCM 41400 strain.</title>
        <authorList>
            <person name="Kim J.-Y."/>
            <person name="Park M.-K."/>
            <person name="Lee Y.-J."/>
            <person name="Yi H."/>
            <person name="Bahn Y.-S."/>
            <person name="Kim J.F."/>
            <person name="Lee D.-W."/>
        </authorList>
    </citation>
    <scope>NUCLEOTIDE SEQUENCE [LARGE SCALE GENOMIC DNA]</scope>
    <source>
        <strain evidence="6 7">KCCM 41400</strain>
    </source>
</reference>
<keyword evidence="1" id="KW-0547">Nucleotide-binding</keyword>
<dbReference type="GeneID" id="95375354"/>
<dbReference type="SMART" id="SM00382">
    <property type="entry name" value="AAA"/>
    <property type="match status" value="1"/>
</dbReference>
<evidence type="ECO:0000256" key="3">
    <source>
        <dbReference type="SAM" id="MobiDB-lite"/>
    </source>
</evidence>
<dbReference type="Proteomes" id="UP000288943">
    <property type="component" value="Chromosome"/>
</dbReference>
<gene>
    <name evidence="5" type="ORF">M5X16_26015</name>
    <name evidence="6" type="ORF">PC41400_11110</name>
</gene>
<organism evidence="6 7">
    <name type="scientific">Paenibacillus chitinolyticus</name>
    <dbReference type="NCBI Taxonomy" id="79263"/>
    <lineage>
        <taxon>Bacteria</taxon>
        <taxon>Bacillati</taxon>
        <taxon>Bacillota</taxon>
        <taxon>Bacilli</taxon>
        <taxon>Bacillales</taxon>
        <taxon>Paenibacillaceae</taxon>
        <taxon>Paenibacillus</taxon>
    </lineage>
</organism>